<dbReference type="GO" id="GO:0051539">
    <property type="term" value="F:4 iron, 4 sulfur cluster binding"/>
    <property type="evidence" value="ECO:0007669"/>
    <property type="project" value="TreeGrafter"/>
</dbReference>
<dbReference type="GO" id="GO:0003913">
    <property type="term" value="F:DNA photolyase activity"/>
    <property type="evidence" value="ECO:0007669"/>
    <property type="project" value="TreeGrafter"/>
</dbReference>
<proteinExistence type="predicted"/>
<sequence length="82" mass="9544">MSPKLILAKKKSDYIYDGSQFVQEGDETDYFYTALMLNCLYDCSYCYLQGMFSSANLVLFANLDDYFTSVINFLSEREDTHK</sequence>
<dbReference type="Gene3D" id="3.40.50.12110">
    <property type="match status" value="1"/>
</dbReference>
<organism evidence="1">
    <name type="scientific">marine metagenome</name>
    <dbReference type="NCBI Taxonomy" id="408172"/>
    <lineage>
        <taxon>unclassified sequences</taxon>
        <taxon>metagenomes</taxon>
        <taxon>ecological metagenomes</taxon>
    </lineage>
</organism>
<gene>
    <name evidence="1" type="ORF">METZ01_LOCUS409566</name>
</gene>
<evidence type="ECO:0008006" key="2">
    <source>
        <dbReference type="Google" id="ProtNLM"/>
    </source>
</evidence>
<accession>A0A382WD50</accession>
<protein>
    <recommendedName>
        <fullName evidence="2">DNA photolyase</fullName>
    </recommendedName>
</protein>
<dbReference type="GO" id="GO:0042601">
    <property type="term" value="C:endospore-forming forespore"/>
    <property type="evidence" value="ECO:0007669"/>
    <property type="project" value="TreeGrafter"/>
</dbReference>
<reference evidence="1" key="1">
    <citation type="submission" date="2018-05" db="EMBL/GenBank/DDBJ databases">
        <authorList>
            <person name="Lanie J.A."/>
            <person name="Ng W.-L."/>
            <person name="Kazmierczak K.M."/>
            <person name="Andrzejewski T.M."/>
            <person name="Davidsen T.M."/>
            <person name="Wayne K.J."/>
            <person name="Tettelin H."/>
            <person name="Glass J.I."/>
            <person name="Rusch D."/>
            <person name="Podicherti R."/>
            <person name="Tsui H.-C.T."/>
            <person name="Winkler M.E."/>
        </authorList>
    </citation>
    <scope>NUCLEOTIDE SEQUENCE</scope>
</reference>
<dbReference type="EMBL" id="UINC01158911">
    <property type="protein sequence ID" value="SVD56712.1"/>
    <property type="molecule type" value="Genomic_DNA"/>
</dbReference>
<dbReference type="AlphaFoldDB" id="A0A382WD50"/>
<dbReference type="GO" id="GO:1904047">
    <property type="term" value="F:S-adenosyl-L-methionine binding"/>
    <property type="evidence" value="ECO:0007669"/>
    <property type="project" value="TreeGrafter"/>
</dbReference>
<name>A0A382WD50_9ZZZZ</name>
<dbReference type="PANTHER" id="PTHR37822">
    <property type="entry name" value="SPORE PHOTOPRODUCT LYASE-RELATED"/>
    <property type="match status" value="1"/>
</dbReference>
<feature type="non-terminal residue" evidence="1">
    <location>
        <position position="82"/>
    </location>
</feature>
<dbReference type="PANTHER" id="PTHR37822:SF2">
    <property type="entry name" value="SPORE PHOTOPRODUCT LYASE"/>
    <property type="match status" value="1"/>
</dbReference>
<dbReference type="InterPro" id="IPR049539">
    <property type="entry name" value="SPL"/>
</dbReference>
<evidence type="ECO:0000313" key="1">
    <source>
        <dbReference type="EMBL" id="SVD56712.1"/>
    </source>
</evidence>